<dbReference type="Pfam" id="PF12833">
    <property type="entry name" value="HTH_18"/>
    <property type="match status" value="1"/>
</dbReference>
<proteinExistence type="predicted"/>
<dbReference type="SUPFAM" id="SSF51215">
    <property type="entry name" value="Regulatory protein AraC"/>
    <property type="match status" value="1"/>
</dbReference>
<dbReference type="SUPFAM" id="SSF46689">
    <property type="entry name" value="Homeodomain-like"/>
    <property type="match status" value="2"/>
</dbReference>
<dbReference type="Gene3D" id="2.60.120.10">
    <property type="entry name" value="Jelly Rolls"/>
    <property type="match status" value="1"/>
</dbReference>
<name>A0A4R0KC77_9ACTN</name>
<dbReference type="InterPro" id="IPR018060">
    <property type="entry name" value="HTH_AraC"/>
</dbReference>
<keyword evidence="2" id="KW-0238">DNA-binding</keyword>
<dbReference type="Gene3D" id="1.10.10.60">
    <property type="entry name" value="Homeodomain-like"/>
    <property type="match status" value="2"/>
</dbReference>
<feature type="domain" description="HTH araC/xylS-type" evidence="4">
    <location>
        <begin position="251"/>
        <end position="349"/>
    </location>
</feature>
<keyword evidence="3" id="KW-0804">Transcription</keyword>
<dbReference type="SMART" id="SM00342">
    <property type="entry name" value="HTH_ARAC"/>
    <property type="match status" value="1"/>
</dbReference>
<dbReference type="InterPro" id="IPR009057">
    <property type="entry name" value="Homeodomain-like_sf"/>
</dbReference>
<dbReference type="GO" id="GO:0043565">
    <property type="term" value="F:sequence-specific DNA binding"/>
    <property type="evidence" value="ECO:0007669"/>
    <property type="project" value="InterPro"/>
</dbReference>
<evidence type="ECO:0000313" key="6">
    <source>
        <dbReference type="Proteomes" id="UP000291144"/>
    </source>
</evidence>
<sequence length="352" mass="38343">MPDPQRHAGQRRCRGCQPRIERELAQYVVLPPDVDVLVEDRRALRVVVGRRGGGDRGVAEPGGLVGADDVPDPDHPVAAIGGNGLFIEYGGCRRVDRGHRPLLGIRWREGVSSLAWIRAWRQAAIDRYLTDLDLLEAVVHQILSSEVFPDQRLPVAGERLELVADVAPHSHAFFEIAVVLAGRGTHISAADEVPLQRDSVVVLRPGDWHGYTGCDGLVVRNAYLGADIFSLLSAALIPSDGPPTPAHPAVQHAMRLLEASIDEPWTLDRLATAVNLAPGYLVRLFGRTAGVSPMAYLNRLRAERAAGLLIETDLPVATVGAMVGWHDPSHASRRFRACFGLSPSRYRAAFRP</sequence>
<keyword evidence="1" id="KW-0805">Transcription regulation</keyword>
<dbReference type="InterPro" id="IPR050204">
    <property type="entry name" value="AraC_XylS_family_regulators"/>
</dbReference>
<gene>
    <name evidence="5" type="ORF">E0H73_28820</name>
</gene>
<accession>A0A4R0KC77</accession>
<protein>
    <submittedName>
        <fullName evidence="5">AraC family transcriptional regulator</fullName>
    </submittedName>
</protein>
<dbReference type="AlphaFoldDB" id="A0A4R0KC77"/>
<evidence type="ECO:0000256" key="2">
    <source>
        <dbReference type="ARBA" id="ARBA00023125"/>
    </source>
</evidence>
<reference evidence="5 6" key="1">
    <citation type="submission" date="2019-02" db="EMBL/GenBank/DDBJ databases">
        <title>Kribbella capetownensis sp. nov. and Kribbella speibonae sp. nov., isolated from soil.</title>
        <authorList>
            <person name="Curtis S.M."/>
            <person name="Norton I."/>
            <person name="Everest G.J."/>
            <person name="Meyers P.R."/>
        </authorList>
    </citation>
    <scope>NUCLEOTIDE SEQUENCE [LARGE SCALE GENOMIC DNA]</scope>
    <source>
        <strain evidence="5 6">NRRL B-24813</strain>
    </source>
</reference>
<dbReference type="GO" id="GO:0003700">
    <property type="term" value="F:DNA-binding transcription factor activity"/>
    <property type="evidence" value="ECO:0007669"/>
    <property type="project" value="InterPro"/>
</dbReference>
<evidence type="ECO:0000313" key="5">
    <source>
        <dbReference type="EMBL" id="TCC57399.1"/>
    </source>
</evidence>
<comment type="caution">
    <text evidence="5">The sequence shown here is derived from an EMBL/GenBank/DDBJ whole genome shotgun (WGS) entry which is preliminary data.</text>
</comment>
<dbReference type="InterPro" id="IPR014710">
    <property type="entry name" value="RmlC-like_jellyroll"/>
</dbReference>
<dbReference type="OrthoDB" id="186135at2"/>
<dbReference type="EMBL" id="SJKB01000010">
    <property type="protein sequence ID" value="TCC57399.1"/>
    <property type="molecule type" value="Genomic_DNA"/>
</dbReference>
<dbReference type="PROSITE" id="PS01124">
    <property type="entry name" value="HTH_ARAC_FAMILY_2"/>
    <property type="match status" value="1"/>
</dbReference>
<dbReference type="InterPro" id="IPR037923">
    <property type="entry name" value="HTH-like"/>
</dbReference>
<dbReference type="Pfam" id="PF02311">
    <property type="entry name" value="AraC_binding"/>
    <property type="match status" value="1"/>
</dbReference>
<evidence type="ECO:0000259" key="4">
    <source>
        <dbReference type="PROSITE" id="PS01124"/>
    </source>
</evidence>
<evidence type="ECO:0000256" key="1">
    <source>
        <dbReference type="ARBA" id="ARBA00023015"/>
    </source>
</evidence>
<keyword evidence="6" id="KW-1185">Reference proteome</keyword>
<organism evidence="5 6">
    <name type="scientific">Kribbella pittospori</name>
    <dbReference type="NCBI Taxonomy" id="722689"/>
    <lineage>
        <taxon>Bacteria</taxon>
        <taxon>Bacillati</taxon>
        <taxon>Actinomycetota</taxon>
        <taxon>Actinomycetes</taxon>
        <taxon>Propionibacteriales</taxon>
        <taxon>Kribbellaceae</taxon>
        <taxon>Kribbella</taxon>
    </lineage>
</organism>
<dbReference type="InterPro" id="IPR003313">
    <property type="entry name" value="AraC-bd"/>
</dbReference>
<dbReference type="PANTHER" id="PTHR46796">
    <property type="entry name" value="HTH-TYPE TRANSCRIPTIONAL ACTIVATOR RHAS-RELATED"/>
    <property type="match status" value="1"/>
</dbReference>
<dbReference type="Proteomes" id="UP000291144">
    <property type="component" value="Unassembled WGS sequence"/>
</dbReference>
<evidence type="ECO:0000256" key="3">
    <source>
        <dbReference type="ARBA" id="ARBA00023163"/>
    </source>
</evidence>